<evidence type="ECO:0000313" key="1">
    <source>
        <dbReference type="EMBL" id="GAF79030.1"/>
    </source>
</evidence>
<dbReference type="InterPro" id="IPR017853">
    <property type="entry name" value="GH"/>
</dbReference>
<name>X0TSC5_9ZZZZ</name>
<reference evidence="1" key="1">
    <citation type="journal article" date="2014" name="Front. Microbiol.">
        <title>High frequency of phylogenetically diverse reductive dehalogenase-homologous genes in deep subseafloor sedimentary metagenomes.</title>
        <authorList>
            <person name="Kawai M."/>
            <person name="Futagami T."/>
            <person name="Toyoda A."/>
            <person name="Takaki Y."/>
            <person name="Nishi S."/>
            <person name="Hori S."/>
            <person name="Arai W."/>
            <person name="Tsubouchi T."/>
            <person name="Morono Y."/>
            <person name="Uchiyama I."/>
            <person name="Ito T."/>
            <person name="Fujiyama A."/>
            <person name="Inagaki F."/>
            <person name="Takami H."/>
        </authorList>
    </citation>
    <scope>NUCLEOTIDE SEQUENCE</scope>
    <source>
        <strain evidence="1">Expedition CK06-06</strain>
    </source>
</reference>
<dbReference type="AlphaFoldDB" id="X0TSC5"/>
<feature type="non-terminal residue" evidence="1">
    <location>
        <position position="1"/>
    </location>
</feature>
<dbReference type="Gene3D" id="3.20.20.80">
    <property type="entry name" value="Glycosidases"/>
    <property type="match status" value="1"/>
</dbReference>
<protein>
    <submittedName>
        <fullName evidence="1">Uncharacterized protein</fullName>
    </submittedName>
</protein>
<comment type="caution">
    <text evidence="1">The sequence shown here is derived from an EMBL/GenBank/DDBJ whole genome shotgun (WGS) entry which is preliminary data.</text>
</comment>
<sequence length="523" mass="57387">RPEFALSLHTTNACNTSTGFFRTTGSHVDIQKAYIREFIDTLNDYDNVIWEIGNEPPEGDGGCATDTVDDWISYMVDYIHTYESGLDNQHLVSVNYAGGVDYGTTLKAMNAEIISPTNTCSGCTDTGKNGGEAAYTDQVVIHDTDHTYGYTGDDETPDDVRKSIWKTFARGNHLLFMDTYDNRFDGTANRTPDLDNCEGASPPECPNTAWDEARDAMGATIMFASKFVSLEDMVPVAIGDPSDWCETEYCLRNTTDDEYLVYDPDGVSSFTVDLPSGDWLYEWYDPGDNTVDSTGNFSYGGGDRSFSPPGTIADDSVLYLRQETTTYYIDMDCPTDGDGQGPACGTGVGAAWNSFSDITGIATSDDIRLKAGTTSSGSEYMDVDWSGTDIDRAVIGCYWMDGGDPNTDCSSQFPHNLPKIHGNNNTFPTSTYGLIRLTDWDTHNYITIEYLLVADSENNPIHLDTDGTPDISHHTIVQNCVFEHNDGGIDIVHTDTIIQDNLFHNSPSEPAGAAFEFTAMFMG</sequence>
<dbReference type="EMBL" id="BARS01001966">
    <property type="protein sequence ID" value="GAF79030.1"/>
    <property type="molecule type" value="Genomic_DNA"/>
</dbReference>
<dbReference type="SUPFAM" id="SSF51445">
    <property type="entry name" value="(Trans)glycosidases"/>
    <property type="match status" value="1"/>
</dbReference>
<gene>
    <name evidence="1" type="ORF">S01H1_03635</name>
</gene>
<accession>X0TSC5</accession>
<organism evidence="1">
    <name type="scientific">marine sediment metagenome</name>
    <dbReference type="NCBI Taxonomy" id="412755"/>
    <lineage>
        <taxon>unclassified sequences</taxon>
        <taxon>metagenomes</taxon>
        <taxon>ecological metagenomes</taxon>
    </lineage>
</organism>
<feature type="non-terminal residue" evidence="1">
    <location>
        <position position="523"/>
    </location>
</feature>
<proteinExistence type="predicted"/>